<dbReference type="InterPro" id="IPR036236">
    <property type="entry name" value="Znf_C2H2_sf"/>
</dbReference>
<name>A0A8C8K5X1_ONCTS</name>
<dbReference type="InterPro" id="IPR029400">
    <property type="entry name" value="TINF2_N"/>
</dbReference>
<dbReference type="GO" id="GO:0008270">
    <property type="term" value="F:zinc ion binding"/>
    <property type="evidence" value="ECO:0007669"/>
    <property type="project" value="UniProtKB-KW"/>
</dbReference>
<dbReference type="PROSITE" id="PS00028">
    <property type="entry name" value="ZINC_FINGER_C2H2_1"/>
    <property type="match status" value="1"/>
</dbReference>
<dbReference type="SUPFAM" id="SSF57667">
    <property type="entry name" value="beta-beta-alpha zinc fingers"/>
    <property type="match status" value="3"/>
</dbReference>
<keyword evidence="1" id="KW-0479">Metal-binding</keyword>
<feature type="compositionally biased region" description="Basic and acidic residues" evidence="2">
    <location>
        <begin position="828"/>
        <end position="969"/>
    </location>
</feature>
<feature type="compositionally biased region" description="Polar residues" evidence="2">
    <location>
        <begin position="731"/>
        <end position="744"/>
    </location>
</feature>
<dbReference type="CDD" id="cd11657">
    <property type="entry name" value="TIN2_N"/>
    <property type="match status" value="1"/>
</dbReference>
<evidence type="ECO:0000313" key="4">
    <source>
        <dbReference type="Ensembl" id="ENSOTSP00005104891.2"/>
    </source>
</evidence>
<keyword evidence="1" id="KW-0862">Zinc</keyword>
<dbReference type="InterPro" id="IPR039098">
    <property type="entry name" value="TINF2"/>
</dbReference>
<keyword evidence="5" id="KW-1185">Reference proteome</keyword>
<proteinExistence type="predicted"/>
<dbReference type="Proteomes" id="UP000694402">
    <property type="component" value="Unassembled WGS sequence"/>
</dbReference>
<feature type="region of interest" description="Disordered" evidence="2">
    <location>
        <begin position="383"/>
        <end position="460"/>
    </location>
</feature>
<feature type="compositionally biased region" description="Basic and acidic residues" evidence="2">
    <location>
        <begin position="670"/>
        <end position="690"/>
    </location>
</feature>
<reference evidence="4" key="2">
    <citation type="submission" date="2025-09" db="UniProtKB">
        <authorList>
            <consortium name="Ensembl"/>
        </authorList>
    </citation>
    <scope>IDENTIFICATION</scope>
</reference>
<dbReference type="AlphaFoldDB" id="A0A8C8K5X1"/>
<feature type="domain" description="C2H2-type" evidence="3">
    <location>
        <begin position="1009"/>
        <end position="1036"/>
    </location>
</feature>
<evidence type="ECO:0000256" key="1">
    <source>
        <dbReference type="PROSITE-ProRule" id="PRU00042"/>
    </source>
</evidence>
<dbReference type="GO" id="GO:1904356">
    <property type="term" value="P:regulation of telomere maintenance via telomere lengthening"/>
    <property type="evidence" value="ECO:0007669"/>
    <property type="project" value="TreeGrafter"/>
</dbReference>
<accession>A0A8C8K5X1</accession>
<feature type="compositionally biased region" description="Basic and acidic residues" evidence="2">
    <location>
        <begin position="630"/>
        <end position="650"/>
    </location>
</feature>
<feature type="region of interest" description="Disordered" evidence="2">
    <location>
        <begin position="1267"/>
        <end position="1395"/>
    </location>
</feature>
<feature type="region of interest" description="Disordered" evidence="2">
    <location>
        <begin position="804"/>
        <end position="969"/>
    </location>
</feature>
<feature type="compositionally biased region" description="Basic residues" evidence="2">
    <location>
        <begin position="446"/>
        <end position="456"/>
    </location>
</feature>
<feature type="compositionally biased region" description="Basic residues" evidence="2">
    <location>
        <begin position="1352"/>
        <end position="1366"/>
    </location>
</feature>
<feature type="compositionally biased region" description="Polar residues" evidence="2">
    <location>
        <begin position="691"/>
        <end position="704"/>
    </location>
</feature>
<feature type="compositionally biased region" description="Basic residues" evidence="2">
    <location>
        <begin position="506"/>
        <end position="521"/>
    </location>
</feature>
<feature type="domain" description="C2H2-type" evidence="3">
    <location>
        <begin position="981"/>
        <end position="1008"/>
    </location>
</feature>
<reference evidence="4" key="1">
    <citation type="submission" date="2025-08" db="UniProtKB">
        <authorList>
            <consortium name="Ensembl"/>
        </authorList>
    </citation>
    <scope>IDENTIFICATION</scope>
</reference>
<feature type="domain" description="C2H2-type" evidence="3">
    <location>
        <begin position="1080"/>
        <end position="1107"/>
    </location>
</feature>
<feature type="compositionally biased region" description="Basic and acidic residues" evidence="2">
    <location>
        <begin position="1278"/>
        <end position="1290"/>
    </location>
</feature>
<feature type="domain" description="C2H2-type" evidence="3">
    <location>
        <begin position="753"/>
        <end position="780"/>
    </location>
</feature>
<evidence type="ECO:0000259" key="3">
    <source>
        <dbReference type="PROSITE" id="PS50157"/>
    </source>
</evidence>
<dbReference type="GO" id="GO:0070187">
    <property type="term" value="C:shelterin complex"/>
    <property type="evidence" value="ECO:0007669"/>
    <property type="project" value="InterPro"/>
</dbReference>
<dbReference type="GO" id="GO:0042162">
    <property type="term" value="F:telomeric DNA binding"/>
    <property type="evidence" value="ECO:0007669"/>
    <property type="project" value="TreeGrafter"/>
</dbReference>
<dbReference type="Pfam" id="PF14973">
    <property type="entry name" value="TINF2_N"/>
    <property type="match status" value="1"/>
</dbReference>
<sequence>MQTLREEQGPPLPLSSLRLFVPPLRLVCAALWQVIERRDIMDYGLLEEFATTVLEIVPELMSYRERVQLLLGLRARLVLELCRCDDELCRPDTVQPHLNRMRSCVSNHKGEVSDPNVEASEASFTKLIETLMEEPKERELFFQNVFPEEFGPKYDSTLQILVWEFLSRLEKLFPPPDIKQTASWLNLAPALLEECVQSVAHPEPLQALLHHHKNGKQLDTNALRSTGGDYILSSLSSPSSVKEESASYQAGPERQSYPTMQGYQSPFPCDEPEMSWDCRMADCRVWTVKPPAGSASVEVEVETIDDATDIMVKRKTIVKESIKETRREEAVLCPQTRSGLKTSRLTAACLRRQPVLRLNRLDIRNMPFPKSLLTLILRRGRLQAETRRPGPKGRGRKKKRRRGRGVADEQIETDTLDVSDTPPPKSSLTLTLKRGIVQAEATSSQVRKKRGRKKGQKMGPGITRLKIEKVGVHTLDISDMSLPKTSLKLIIRRGKLQAEATDRKDGQKRRGRKKKWKRGRGVRNEKTEAKGVKRERSPETEEDAEPSDNELWTTVNKGATVDESGGVRPSPHCPSSHKREEELQQPIQNFHSEEHSGHMAKGQNREERSESVPQDSLTPEPSKSSHKRSFRSEQHRGHMAEGQNRKERSESVPQDSQTPEPSNSSHKRSQRSEQHRGHMAEGQNREERSESVPQDSLTPEPSNSSHKRSQRSEEHSGHMAKGQNREERSESVPQDSLTPEPSNSSHKRSQRVKACSFCGKTFTDTLGLTRHMRSHIEQMSHQCTQCGIDFEFSEDLEEHQNHGCEMNKKDNSEENGDDYCGRTVQQKPDLKKKPDLKRGKKPDLKGGKNTDLKGDKKPDLKGDKKPDLKGDKKPDLKGDKKPDLKGDKKPDLEGDKKPDLKGDKTPDLKGDKKPDLEGDKKPDLKGDKKPDLKGDKKTDLEADIKPDLEGDKKPDLEGDKKSDLQGDLKQHVKGDTQDCSIKCHVCGKITTRMLGLRRHLLIHFNNGAYKCSACPKTFISNADLRSHLRSKRSCREKCSDEVITTGHHLKSVPGEYKCPYCGDTFQLPDDLRGHTKDCSRKCHVCGKTTARMLDMRRHMLKHNNNGPYKCPVCPRTFISHTDLKMHLKTKKLCREKCSDVMMNELLSSADGKCRENVNEAGVMTRCQQPSSNNTARPLKSIEEFFEEFSHDLQQSDNSISSEVNLNSLNSLDEDYSDEISQYQPMKDVDLNCLHEDSIMTTEDYSDEISHYPPVKDVDLNTLHEDYSQAEISQYPPVKDVDPVEDRRSVDDSGGNEMANDKEPNSTECLTEEQVSHTEACPLQDSQSETSGEVKNEIQRGKLQAEATGSQGQKRRGRKRKERRGRGVRNEKTEAKGVKREHSPETEEDAEPSDKELWTSVNERTTVNDSVCSSPIFTKQSRQAYCPRDSRLHTDTVCTHAASETVLPSDKHVHLRNVSCLLSSYLASSLYGHSLLLVLILLAFW</sequence>
<organism evidence="4 5">
    <name type="scientific">Oncorhynchus tshawytscha</name>
    <name type="common">Chinook salmon</name>
    <name type="synonym">Salmo tshawytscha</name>
    <dbReference type="NCBI Taxonomy" id="74940"/>
    <lineage>
        <taxon>Eukaryota</taxon>
        <taxon>Metazoa</taxon>
        <taxon>Chordata</taxon>
        <taxon>Craniata</taxon>
        <taxon>Vertebrata</taxon>
        <taxon>Euteleostomi</taxon>
        <taxon>Actinopterygii</taxon>
        <taxon>Neopterygii</taxon>
        <taxon>Teleostei</taxon>
        <taxon>Protacanthopterygii</taxon>
        <taxon>Salmoniformes</taxon>
        <taxon>Salmonidae</taxon>
        <taxon>Salmoninae</taxon>
        <taxon>Oncorhynchus</taxon>
    </lineage>
</organism>
<feature type="compositionally biased region" description="Basic and acidic residues" evidence="2">
    <location>
        <begin position="710"/>
        <end position="730"/>
    </location>
</feature>
<dbReference type="Pfam" id="PF12874">
    <property type="entry name" value="zf-met"/>
    <property type="match status" value="1"/>
</dbReference>
<dbReference type="PROSITE" id="PS50157">
    <property type="entry name" value="ZINC_FINGER_C2H2_2"/>
    <property type="match status" value="6"/>
</dbReference>
<feature type="compositionally biased region" description="Basic and acidic residues" evidence="2">
    <location>
        <begin position="1367"/>
        <end position="1384"/>
    </location>
</feature>
<dbReference type="Pfam" id="PF00096">
    <property type="entry name" value="zf-C2H2"/>
    <property type="match status" value="1"/>
</dbReference>
<dbReference type="Ensembl" id="ENSOTST00005113341.2">
    <property type="protein sequence ID" value="ENSOTSP00005104891.2"/>
    <property type="gene ID" value="ENSOTSG00005047883.2"/>
</dbReference>
<dbReference type="SMART" id="SM00355">
    <property type="entry name" value="ZnF_C2H2"/>
    <property type="match status" value="7"/>
</dbReference>
<evidence type="ECO:0000313" key="5">
    <source>
        <dbReference type="Proteomes" id="UP000694402"/>
    </source>
</evidence>
<dbReference type="GeneTree" id="ENSGT00940000162287"/>
<feature type="compositionally biased region" description="Polar residues" evidence="2">
    <location>
        <begin position="611"/>
        <end position="622"/>
    </location>
</feature>
<dbReference type="GO" id="GO:0016233">
    <property type="term" value="P:telomere capping"/>
    <property type="evidence" value="ECO:0007669"/>
    <property type="project" value="InterPro"/>
</dbReference>
<dbReference type="PANTHER" id="PTHR15512:SF2">
    <property type="match status" value="1"/>
</dbReference>
<feature type="domain" description="C2H2-type" evidence="3">
    <location>
        <begin position="1056"/>
        <end position="1076"/>
    </location>
</feature>
<gene>
    <name evidence="4" type="primary">LOC112227341</name>
</gene>
<keyword evidence="1" id="KW-0863">Zinc-finger</keyword>
<feature type="region of interest" description="Disordered" evidence="2">
    <location>
        <begin position="497"/>
        <end position="754"/>
    </location>
</feature>
<feature type="domain" description="C2H2-type" evidence="3">
    <location>
        <begin position="1108"/>
        <end position="1135"/>
    </location>
</feature>
<feature type="compositionally biased region" description="Basic and acidic residues" evidence="2">
    <location>
        <begin position="591"/>
        <end position="610"/>
    </location>
</feature>
<feature type="compositionally biased region" description="Basic and acidic residues" evidence="2">
    <location>
        <begin position="522"/>
        <end position="539"/>
    </location>
</feature>
<feature type="compositionally biased region" description="Polar residues" evidence="2">
    <location>
        <begin position="651"/>
        <end position="664"/>
    </location>
</feature>
<feature type="compositionally biased region" description="Basic residues" evidence="2">
    <location>
        <begin position="389"/>
        <end position="404"/>
    </location>
</feature>
<protein>
    <recommendedName>
        <fullName evidence="3">C2H2-type domain-containing protein</fullName>
    </recommendedName>
</protein>
<dbReference type="Pfam" id="PF13912">
    <property type="entry name" value="zf-C2H2_6"/>
    <property type="match status" value="1"/>
</dbReference>
<evidence type="ECO:0000256" key="2">
    <source>
        <dbReference type="SAM" id="MobiDB-lite"/>
    </source>
</evidence>
<dbReference type="Pfam" id="PF13894">
    <property type="entry name" value="zf-C2H2_4"/>
    <property type="match status" value="1"/>
</dbReference>
<dbReference type="Gene3D" id="3.30.160.60">
    <property type="entry name" value="Classic Zinc Finger"/>
    <property type="match status" value="3"/>
</dbReference>
<dbReference type="InterPro" id="IPR013087">
    <property type="entry name" value="Znf_C2H2_type"/>
</dbReference>
<dbReference type="PANTHER" id="PTHR15512">
    <property type="entry name" value="TERF1-INTERACTING NUCLEAR FACTOR 2"/>
    <property type="match status" value="1"/>
</dbReference>